<protein>
    <submittedName>
        <fullName evidence="2">Uncharacterized protein</fullName>
    </submittedName>
</protein>
<organism evidence="2 3">
    <name type="scientific">Octopus vulgaris</name>
    <name type="common">Common octopus</name>
    <dbReference type="NCBI Taxonomy" id="6645"/>
    <lineage>
        <taxon>Eukaryota</taxon>
        <taxon>Metazoa</taxon>
        <taxon>Spiralia</taxon>
        <taxon>Lophotrochozoa</taxon>
        <taxon>Mollusca</taxon>
        <taxon>Cephalopoda</taxon>
        <taxon>Coleoidea</taxon>
        <taxon>Octopodiformes</taxon>
        <taxon>Octopoda</taxon>
        <taxon>Incirrata</taxon>
        <taxon>Octopodidae</taxon>
        <taxon>Octopus</taxon>
    </lineage>
</organism>
<keyword evidence="1" id="KW-0812">Transmembrane</keyword>
<evidence type="ECO:0000313" key="2">
    <source>
        <dbReference type="EMBL" id="CAI9731759.1"/>
    </source>
</evidence>
<evidence type="ECO:0000313" key="3">
    <source>
        <dbReference type="Proteomes" id="UP001162480"/>
    </source>
</evidence>
<accession>A0AA36BD07</accession>
<dbReference type="AlphaFoldDB" id="A0AA36BD07"/>
<name>A0AA36BD07_OCTVU</name>
<gene>
    <name evidence="2" type="ORF">OCTVUL_1B001143</name>
</gene>
<keyword evidence="1" id="KW-1133">Transmembrane helix</keyword>
<dbReference type="EMBL" id="OX597826">
    <property type="protein sequence ID" value="CAI9731759.1"/>
    <property type="molecule type" value="Genomic_DNA"/>
</dbReference>
<reference evidence="2" key="1">
    <citation type="submission" date="2023-08" db="EMBL/GenBank/DDBJ databases">
        <authorList>
            <person name="Alioto T."/>
            <person name="Alioto T."/>
            <person name="Gomez Garrido J."/>
        </authorList>
    </citation>
    <scope>NUCLEOTIDE SEQUENCE</scope>
</reference>
<keyword evidence="1" id="KW-0472">Membrane</keyword>
<keyword evidence="3" id="KW-1185">Reference proteome</keyword>
<feature type="transmembrane region" description="Helical" evidence="1">
    <location>
        <begin position="202"/>
        <end position="223"/>
    </location>
</feature>
<proteinExistence type="predicted"/>
<sequence>MPVARRLILASFGFDRESQPEAVSRIHMDLKVMADSWVLRKIAVLVHEGNIVMRHSRKRNTIPNGILHEDGRRDYGTMIFRICGKYQSLRKEWTTFLVIMCACHCICNIKSNSAADIHTIFRSNSDMEEPLLIYFHSPYAVEPCDSDVCDYDIRSPLKSVHTLMGDNDRISGVDDNVGGANNIGSNIDGVGTPPVVRLDVDIVVVVVVVVVVVGGGGVGGGGGGGCGGGRRRRGFGSGEC</sequence>
<evidence type="ECO:0000256" key="1">
    <source>
        <dbReference type="SAM" id="Phobius"/>
    </source>
</evidence>
<dbReference type="Proteomes" id="UP001162480">
    <property type="component" value="Chromosome 13"/>
</dbReference>